<sequence>MNKLKQANLYRSELIPVSGKLVERYNKGLVKLGFTETKLKTFSIDGIGWSPEIAEEKNDLNYLNNGEANPHGILISPQQKGKPVYLPFHTFDREVMKHVFKVHGDKIKDITRDSALCLDFDQGIDAFYEPLDVLKYNKIKVHFHFVDDLNKIQNEQLELVEIFKRDNNFIDESIHKQLLASAKAYGDLRNRNLNLHVLEHQTNSFYTRAFGGVYVLRDFISPIVIFEDEKWHKEAIKDTNYDVLIYHIKQPELMDKLRDHMIIECNLEEVVKTKRYERIKLFEMAQLLKGTQHPLYDILTNSILTKSYLNKLTIDDRKRLMSVERYLEKLEVSNQFKRADIVDDALFEALHKPHSSLQASHQDLIWQLLVNVAPKDVLFWYWYDKPAFYKAFETWDDSFKDWVIETISNNIE</sequence>
<protein>
    <submittedName>
        <fullName evidence="1">Uncharacterized protein</fullName>
    </submittedName>
</protein>
<dbReference type="PATRIC" id="fig|1435349.4.peg.1094"/>
<comment type="caution">
    <text evidence="1">The sequence shown here is derived from an EMBL/GenBank/DDBJ whole genome shotgun (WGS) entry which is preliminary data.</text>
</comment>
<name>A0A0D7W103_9FLAO</name>
<dbReference type="EMBL" id="JTDW01000017">
    <property type="protein sequence ID" value="KJD32729.1"/>
    <property type="molecule type" value="Genomic_DNA"/>
</dbReference>
<dbReference type="STRING" id="1435349.PW52_15325"/>
<dbReference type="RefSeq" id="WP_044633861.1">
    <property type="nucleotide sequence ID" value="NZ_JTDW01000017.1"/>
</dbReference>
<organism evidence="1 2">
    <name type="scientific">Neotamlana sedimentorum</name>
    <dbReference type="NCBI Taxonomy" id="1435349"/>
    <lineage>
        <taxon>Bacteria</taxon>
        <taxon>Pseudomonadati</taxon>
        <taxon>Bacteroidota</taxon>
        <taxon>Flavobacteriia</taxon>
        <taxon>Flavobacteriales</taxon>
        <taxon>Flavobacteriaceae</taxon>
        <taxon>Neotamlana</taxon>
    </lineage>
</organism>
<dbReference type="Proteomes" id="UP000032578">
    <property type="component" value="Unassembled WGS sequence"/>
</dbReference>
<reference evidence="1 2" key="1">
    <citation type="submission" date="2014-11" db="EMBL/GenBank/DDBJ databases">
        <title>Tamlana sedimentorum sp. nov., isolated from shallow sand sediments of the Sea of Japan.</title>
        <authorList>
            <person name="Romanenko L.A."/>
        </authorList>
    </citation>
    <scope>NUCLEOTIDE SEQUENCE [LARGE SCALE GENOMIC DNA]</scope>
    <source>
        <strain evidence="1 2">JCM 19808</strain>
    </source>
</reference>
<gene>
    <name evidence="1" type="ORF">PW52_15325</name>
</gene>
<dbReference type="OrthoDB" id="8430253at2"/>
<dbReference type="AlphaFoldDB" id="A0A0D7W103"/>
<keyword evidence="2" id="KW-1185">Reference proteome</keyword>
<accession>A0A0D7W103</accession>
<evidence type="ECO:0000313" key="1">
    <source>
        <dbReference type="EMBL" id="KJD32729.1"/>
    </source>
</evidence>
<dbReference type="Pfam" id="PF20343">
    <property type="entry name" value="DUF6638"/>
    <property type="match status" value="1"/>
</dbReference>
<dbReference type="InterPro" id="IPR046578">
    <property type="entry name" value="DUF6638"/>
</dbReference>
<proteinExistence type="predicted"/>
<evidence type="ECO:0000313" key="2">
    <source>
        <dbReference type="Proteomes" id="UP000032578"/>
    </source>
</evidence>